<reference evidence="3 4" key="1">
    <citation type="journal article" date="2005" name="Int. J. Syst. Evol. Microbiol.">
        <title>Bacillus cibi sp. nov., isolated from jeotgal, a traditional Korean fermented seafood.</title>
        <authorList>
            <person name="Yoon J.H."/>
            <person name="Lee C.H."/>
            <person name="Oh T.K."/>
        </authorList>
    </citation>
    <scope>NUCLEOTIDE SEQUENCE [LARGE SCALE GENOMIC DNA]</scope>
    <source>
        <strain evidence="3 4">DSM 16189</strain>
    </source>
</reference>
<dbReference type="CDD" id="cd07041">
    <property type="entry name" value="STAS_RsbR_RsbS_like"/>
    <property type="match status" value="1"/>
</dbReference>
<dbReference type="PROSITE" id="PS50801">
    <property type="entry name" value="STAS"/>
    <property type="match status" value="1"/>
</dbReference>
<dbReference type="EMBL" id="JNVC02000014">
    <property type="protein sequence ID" value="KEZ48291.1"/>
    <property type="molecule type" value="Genomic_DNA"/>
</dbReference>
<organism evidence="3 4">
    <name type="scientific">Metabacillus indicus</name>
    <name type="common">Bacillus indicus</name>
    <dbReference type="NCBI Taxonomy" id="246786"/>
    <lineage>
        <taxon>Bacteria</taxon>
        <taxon>Bacillati</taxon>
        <taxon>Bacillota</taxon>
        <taxon>Bacilli</taxon>
        <taxon>Bacillales</taxon>
        <taxon>Bacillaceae</taxon>
        <taxon>Metabacillus</taxon>
    </lineage>
</organism>
<dbReference type="InterPro" id="IPR025751">
    <property type="entry name" value="RsbRD_N_dom"/>
</dbReference>
<dbReference type="STRING" id="246786.GS18_0217305"/>
<comment type="caution">
    <text evidence="3">The sequence shown here is derived from an EMBL/GenBank/DDBJ whole genome shotgun (WGS) entry which is preliminary data.</text>
</comment>
<accession>A0A084GLS9</accession>
<dbReference type="PANTHER" id="PTHR33745">
    <property type="entry name" value="RSBT ANTAGONIST PROTEIN RSBS-RELATED"/>
    <property type="match status" value="1"/>
</dbReference>
<dbReference type="PANTHER" id="PTHR33745:SF3">
    <property type="entry name" value="RSBT CO-ANTAGONIST PROTEIN RSBRC"/>
    <property type="match status" value="1"/>
</dbReference>
<dbReference type="Proteomes" id="UP000028549">
    <property type="component" value="Unassembled WGS sequence"/>
</dbReference>
<dbReference type="OrthoDB" id="9800154at2"/>
<evidence type="ECO:0000313" key="4">
    <source>
        <dbReference type="Proteomes" id="UP000028549"/>
    </source>
</evidence>
<protein>
    <recommendedName>
        <fullName evidence="2">STAS domain-containing protein</fullName>
    </recommendedName>
</protein>
<evidence type="ECO:0000256" key="1">
    <source>
        <dbReference type="ARBA" id="ARBA00022553"/>
    </source>
</evidence>
<dbReference type="AlphaFoldDB" id="A0A084GLS9"/>
<evidence type="ECO:0000313" key="3">
    <source>
        <dbReference type="EMBL" id="KEZ48291.1"/>
    </source>
</evidence>
<dbReference type="InterPro" id="IPR002645">
    <property type="entry name" value="STAS_dom"/>
</dbReference>
<dbReference type="InterPro" id="IPR051932">
    <property type="entry name" value="Bact_StressResp_Reg"/>
</dbReference>
<dbReference type="RefSeq" id="WP_029566143.1">
    <property type="nucleotide sequence ID" value="NZ_JNVC02000014.1"/>
</dbReference>
<dbReference type="Gene3D" id="1.10.490.70">
    <property type="entry name" value="Histidine kinase N-terminal domain"/>
    <property type="match status" value="1"/>
</dbReference>
<dbReference type="SUPFAM" id="SSF52091">
    <property type="entry name" value="SpoIIaa-like"/>
    <property type="match status" value="1"/>
</dbReference>
<proteinExistence type="predicted"/>
<dbReference type="Pfam" id="PF01740">
    <property type="entry name" value="STAS"/>
    <property type="match status" value="1"/>
</dbReference>
<name>A0A084GLS9_METID</name>
<dbReference type="Gene3D" id="3.30.750.24">
    <property type="entry name" value="STAS domain"/>
    <property type="match status" value="1"/>
</dbReference>
<sequence length="275" mass="31257">MKTKALCQFLREQSGSMSDKWLSARTVEPVSVYSINVPDKVTADLREQNQHFIHTLINLLENPAADRMSSWAQEIAVKRAASETPLYRTIQQFRRFRLIFLETAEAYILSHEDEFSIHDLLSFSKQVHSAFDHAIELFTRYYHQVSDARMEAHKTMIYKQTTPVIPISDEIGVLPIVGDLDMHRAAMITESAISKAEQLNLSRIVIDLSGVLVIDTMVAGQLFKMMQMLKLLGIQVTITGIRPEIAQTSIQLGIDFGDLATFGQLKHALKYLYKE</sequence>
<dbReference type="InterPro" id="IPR036513">
    <property type="entry name" value="STAS_dom_sf"/>
</dbReference>
<dbReference type="Pfam" id="PF14361">
    <property type="entry name" value="RsbRD_N"/>
    <property type="match status" value="1"/>
</dbReference>
<keyword evidence="4" id="KW-1185">Reference proteome</keyword>
<gene>
    <name evidence="3" type="ORF">GS18_0217305</name>
</gene>
<feature type="domain" description="STAS" evidence="2">
    <location>
        <begin position="161"/>
        <end position="272"/>
    </location>
</feature>
<keyword evidence="1" id="KW-0597">Phosphoprotein</keyword>
<evidence type="ECO:0000259" key="2">
    <source>
        <dbReference type="PROSITE" id="PS50801"/>
    </source>
</evidence>